<dbReference type="GO" id="GO:0016247">
    <property type="term" value="F:channel regulator activity"/>
    <property type="evidence" value="ECO:0007669"/>
    <property type="project" value="TreeGrafter"/>
</dbReference>
<dbReference type="InterPro" id="IPR051072">
    <property type="entry name" value="CACNG_subunit"/>
</dbReference>
<comment type="caution">
    <text evidence="2">The sequence shown here is derived from an EMBL/GenBank/DDBJ whole genome shotgun (WGS) entry which is preliminary data.</text>
</comment>
<dbReference type="GO" id="GO:0098839">
    <property type="term" value="C:postsynaptic density membrane"/>
    <property type="evidence" value="ECO:0007669"/>
    <property type="project" value="TreeGrafter"/>
</dbReference>
<protein>
    <submittedName>
        <fullName evidence="2">Uncharacterized protein</fullName>
    </submittedName>
</protein>
<evidence type="ECO:0000313" key="3">
    <source>
        <dbReference type="Proteomes" id="UP001321473"/>
    </source>
</evidence>
<dbReference type="GO" id="GO:0051968">
    <property type="term" value="P:positive regulation of synaptic transmission, glutamatergic"/>
    <property type="evidence" value="ECO:0007669"/>
    <property type="project" value="TreeGrafter"/>
</dbReference>
<reference evidence="2 3" key="1">
    <citation type="journal article" date="2023" name="Arcadia Sci">
        <title>De novo assembly of a long-read Amblyomma americanum tick genome.</title>
        <authorList>
            <person name="Chou S."/>
            <person name="Poskanzer K.E."/>
            <person name="Rollins M."/>
            <person name="Thuy-Boun P.S."/>
        </authorList>
    </citation>
    <scope>NUCLEOTIDE SEQUENCE [LARGE SCALE GENOMIC DNA]</scope>
    <source>
        <strain evidence="2">F_SG_1</strain>
        <tissue evidence="2">Salivary glands</tissue>
    </source>
</reference>
<keyword evidence="1" id="KW-0812">Transmembrane</keyword>
<dbReference type="GO" id="GO:0019226">
    <property type="term" value="P:transmission of nerve impulse"/>
    <property type="evidence" value="ECO:0007669"/>
    <property type="project" value="TreeGrafter"/>
</dbReference>
<keyword evidence="1" id="KW-1133">Transmembrane helix</keyword>
<keyword evidence="3" id="KW-1185">Reference proteome</keyword>
<dbReference type="PANTHER" id="PTHR12107:SF0">
    <property type="entry name" value="STARGAZIN (MAMMALIAN CALCIUM CHANNEL) HOMOLOG"/>
    <property type="match status" value="1"/>
</dbReference>
<dbReference type="Gene3D" id="1.20.140.150">
    <property type="match status" value="1"/>
</dbReference>
<accession>A0AAQ4FB26</accession>
<proteinExistence type="predicted"/>
<feature type="transmembrane region" description="Helical" evidence="1">
    <location>
        <begin position="64"/>
        <end position="89"/>
    </location>
</feature>
<feature type="transmembrane region" description="Helical" evidence="1">
    <location>
        <begin position="32"/>
        <end position="52"/>
    </location>
</feature>
<dbReference type="GO" id="GO:0099590">
    <property type="term" value="P:neurotransmitter receptor internalization"/>
    <property type="evidence" value="ECO:0007669"/>
    <property type="project" value="TreeGrafter"/>
</dbReference>
<dbReference type="Proteomes" id="UP001321473">
    <property type="component" value="Unassembled WGS sequence"/>
</dbReference>
<dbReference type="GO" id="GO:0098943">
    <property type="term" value="P:neurotransmitter receptor transport, postsynaptic endosome to lysosome"/>
    <property type="evidence" value="ECO:0007669"/>
    <property type="project" value="TreeGrafter"/>
</dbReference>
<dbReference type="EMBL" id="JARKHS020004559">
    <property type="protein sequence ID" value="KAK8784447.1"/>
    <property type="molecule type" value="Genomic_DNA"/>
</dbReference>
<name>A0AAQ4FB26_AMBAM</name>
<sequence>MHCVLIDYFPKEEYSPDPNDSTMAIPYAVKRASAFILISALVLVVGELLCFLGHLFRRGRVLTFAGGIAFILSGGDALALFSGTAPFLATTVSYARTLYY</sequence>
<organism evidence="2 3">
    <name type="scientific">Amblyomma americanum</name>
    <name type="common">Lone star tick</name>
    <dbReference type="NCBI Taxonomy" id="6943"/>
    <lineage>
        <taxon>Eukaryota</taxon>
        <taxon>Metazoa</taxon>
        <taxon>Ecdysozoa</taxon>
        <taxon>Arthropoda</taxon>
        <taxon>Chelicerata</taxon>
        <taxon>Arachnida</taxon>
        <taxon>Acari</taxon>
        <taxon>Parasitiformes</taxon>
        <taxon>Ixodida</taxon>
        <taxon>Ixodoidea</taxon>
        <taxon>Ixodidae</taxon>
        <taxon>Amblyomminae</taxon>
        <taxon>Amblyomma</taxon>
    </lineage>
</organism>
<gene>
    <name evidence="2" type="ORF">V5799_009190</name>
</gene>
<dbReference type="AlphaFoldDB" id="A0AAQ4FB26"/>
<keyword evidence="1" id="KW-0472">Membrane</keyword>
<dbReference type="GO" id="GO:0032281">
    <property type="term" value="C:AMPA glutamate receptor complex"/>
    <property type="evidence" value="ECO:0007669"/>
    <property type="project" value="TreeGrafter"/>
</dbReference>
<dbReference type="PANTHER" id="PTHR12107">
    <property type="entry name" value="VOLTAGE-DEPENDENT CALCIUM CHANNEL GAMMA SUBUNIT"/>
    <property type="match status" value="1"/>
</dbReference>
<dbReference type="GO" id="GO:0098970">
    <property type="term" value="P:postsynaptic neurotransmitter receptor diffusion trapping"/>
    <property type="evidence" value="ECO:0007669"/>
    <property type="project" value="TreeGrafter"/>
</dbReference>
<dbReference type="GO" id="GO:0005245">
    <property type="term" value="F:voltage-gated calcium channel activity"/>
    <property type="evidence" value="ECO:0007669"/>
    <property type="project" value="TreeGrafter"/>
</dbReference>
<evidence type="ECO:0000256" key="1">
    <source>
        <dbReference type="SAM" id="Phobius"/>
    </source>
</evidence>
<evidence type="ECO:0000313" key="2">
    <source>
        <dbReference type="EMBL" id="KAK8784447.1"/>
    </source>
</evidence>